<gene>
    <name evidence="1" type="ORF">AK812_SmicGene39926</name>
</gene>
<keyword evidence="2" id="KW-1185">Reference proteome</keyword>
<evidence type="ECO:0000313" key="1">
    <source>
        <dbReference type="EMBL" id="OLP79755.1"/>
    </source>
</evidence>
<reference evidence="1 2" key="1">
    <citation type="submission" date="2016-02" db="EMBL/GenBank/DDBJ databases">
        <title>Genome analysis of coral dinoflagellate symbionts highlights evolutionary adaptations to a symbiotic lifestyle.</title>
        <authorList>
            <person name="Aranda M."/>
            <person name="Li Y."/>
            <person name="Liew Y.J."/>
            <person name="Baumgarten S."/>
            <person name="Simakov O."/>
            <person name="Wilson M."/>
            <person name="Piel J."/>
            <person name="Ashoor H."/>
            <person name="Bougouffa S."/>
            <person name="Bajic V.B."/>
            <person name="Ryu T."/>
            <person name="Ravasi T."/>
            <person name="Bayer T."/>
            <person name="Micklem G."/>
            <person name="Kim H."/>
            <person name="Bhak J."/>
            <person name="Lajeunesse T.C."/>
            <person name="Voolstra C.R."/>
        </authorList>
    </citation>
    <scope>NUCLEOTIDE SEQUENCE [LARGE SCALE GENOMIC DNA]</scope>
    <source>
        <strain evidence="1 2">CCMP2467</strain>
    </source>
</reference>
<protein>
    <submittedName>
        <fullName evidence="1">Uncharacterized protein</fullName>
    </submittedName>
</protein>
<accession>A0A1Q9CA05</accession>
<sequence length="389" mass="42258">MAVRPATSGSALPVYDDINLVVAVSFFPLLHTLPGRNDPYKTHRDHTAWRIKEEELQSAGGAYAWVASTCVMASQLGKMDKESDQASLAEQGAATAFATFESLRPRAGNEVKGLRVFGISPWKYIVSGGSGNKGMSDLVRPFDFPDLTRRRSAMSQMVLLDRIPCLDWGWVANAFRERSILALCGRWVDWGGGIAPPLKYNGQLQQRGSGASFSPEASCNSARVKNLMLKLAEVASLAKMLALVVTFVRHSRLQTVVEGAVADTPDGTGTDSIAYLTSRPSHMPIDEAVLKKCYLIVSKSDNDCSNLLGQFRQVFRDTAGKAVFCAWAAVQLPVPLPVVSADMSCVEGVVRVMPSQPMIYQAAVRRFETPQNVMPGDALRMTGTVTRPG</sequence>
<proteinExistence type="predicted"/>
<organism evidence="1 2">
    <name type="scientific">Symbiodinium microadriaticum</name>
    <name type="common">Dinoflagellate</name>
    <name type="synonym">Zooxanthella microadriatica</name>
    <dbReference type="NCBI Taxonomy" id="2951"/>
    <lineage>
        <taxon>Eukaryota</taxon>
        <taxon>Sar</taxon>
        <taxon>Alveolata</taxon>
        <taxon>Dinophyceae</taxon>
        <taxon>Suessiales</taxon>
        <taxon>Symbiodiniaceae</taxon>
        <taxon>Symbiodinium</taxon>
    </lineage>
</organism>
<dbReference type="EMBL" id="LSRX01001450">
    <property type="protein sequence ID" value="OLP79755.1"/>
    <property type="molecule type" value="Genomic_DNA"/>
</dbReference>
<dbReference type="Proteomes" id="UP000186817">
    <property type="component" value="Unassembled WGS sequence"/>
</dbReference>
<comment type="caution">
    <text evidence="1">The sequence shown here is derived from an EMBL/GenBank/DDBJ whole genome shotgun (WGS) entry which is preliminary data.</text>
</comment>
<dbReference type="AlphaFoldDB" id="A0A1Q9CA05"/>
<evidence type="ECO:0000313" key="2">
    <source>
        <dbReference type="Proteomes" id="UP000186817"/>
    </source>
</evidence>
<dbReference type="OrthoDB" id="10336114at2759"/>
<name>A0A1Q9CA05_SYMMI</name>